<comment type="caution">
    <text evidence="1">The sequence shown here is derived from an EMBL/GenBank/DDBJ whole genome shotgun (WGS) entry which is preliminary data.</text>
</comment>
<dbReference type="Proteomes" id="UP001642540">
    <property type="component" value="Unassembled WGS sequence"/>
</dbReference>
<dbReference type="EMBL" id="CAXLJM020000036">
    <property type="protein sequence ID" value="CAL8105214.1"/>
    <property type="molecule type" value="Genomic_DNA"/>
</dbReference>
<protein>
    <submittedName>
        <fullName evidence="1">Uncharacterized protein</fullName>
    </submittedName>
</protein>
<organism evidence="1 2">
    <name type="scientific">Orchesella dallaii</name>
    <dbReference type="NCBI Taxonomy" id="48710"/>
    <lineage>
        <taxon>Eukaryota</taxon>
        <taxon>Metazoa</taxon>
        <taxon>Ecdysozoa</taxon>
        <taxon>Arthropoda</taxon>
        <taxon>Hexapoda</taxon>
        <taxon>Collembola</taxon>
        <taxon>Entomobryomorpha</taxon>
        <taxon>Entomobryoidea</taxon>
        <taxon>Orchesellidae</taxon>
        <taxon>Orchesellinae</taxon>
        <taxon>Orchesella</taxon>
    </lineage>
</organism>
<name>A0ABP1QQN2_9HEXA</name>
<evidence type="ECO:0000313" key="1">
    <source>
        <dbReference type="EMBL" id="CAL8105214.1"/>
    </source>
</evidence>
<accession>A0ABP1QQN2</accession>
<evidence type="ECO:0000313" key="2">
    <source>
        <dbReference type="Proteomes" id="UP001642540"/>
    </source>
</evidence>
<reference evidence="1 2" key="1">
    <citation type="submission" date="2024-08" db="EMBL/GenBank/DDBJ databases">
        <authorList>
            <person name="Cucini C."/>
            <person name="Frati F."/>
        </authorList>
    </citation>
    <scope>NUCLEOTIDE SEQUENCE [LARGE SCALE GENOMIC DNA]</scope>
</reference>
<proteinExistence type="predicted"/>
<keyword evidence="2" id="KW-1185">Reference proteome</keyword>
<sequence>MSGLGKGEAYKTTPKRYVKERPRWLIFRKEESDTSELCLNARKRVVTVSYDMTPLTHVVIRHLSFNIRNGPISTYTLDKIRFMASIQSGLLRPLYFWWLLDRLFD</sequence>
<gene>
    <name evidence="1" type="ORF">ODALV1_LOCUS11992</name>
</gene>